<protein>
    <recommendedName>
        <fullName evidence="4">Ras modification protein ERF4</fullName>
    </recommendedName>
</protein>
<evidence type="ECO:0000256" key="2">
    <source>
        <dbReference type="ARBA" id="ARBA00007732"/>
    </source>
</evidence>
<sequence length="396" mass="45104">MTSLDIPMNDESTSHTHSQPTSSSSTEQETHNTRSSSSSATSSLGCAQQPSSQATSWTRMDMNNEENSGAEQVEMRKMNSFELVHRRIPSRQLPLSPPLTRVPSNGSTSARIPAPPLENDDEVQGLEEVDIANHHWPLERSQSLEKEDDLSLHDHDSLHIGSATNEKRRSRTNRRPALLNLEFRKPSPQPWENVDPPPENNGRLEHGYYSPPPHSTMYLTQQNARRRPLIPHSAYYNGPPASDSVYGTPPVGQIGVHHPREIVRIERDYAGGELVQFSSIYPIELDGRITPTQFLETINDINEILISAHSSRHSFIHNFFAVVTLHLSTFFLTPHYDKVSARDLCVEKVLNRKFVQEMRRLKCRIDEMNTQIYNPVGLNILWPRNVAFLFLEIEYY</sequence>
<proteinExistence type="inferred from homology"/>
<dbReference type="GO" id="GO:0006612">
    <property type="term" value="P:protein targeting to membrane"/>
    <property type="evidence" value="ECO:0007669"/>
    <property type="project" value="TreeGrafter"/>
</dbReference>
<dbReference type="InterPro" id="IPR051371">
    <property type="entry name" value="Ras_palmitoyltransferase"/>
</dbReference>
<dbReference type="AlphaFoldDB" id="A0A1J8QV85"/>
<dbReference type="PANTHER" id="PTHR13254:SF0">
    <property type="entry name" value="GOLGIN SUBFAMILY A MEMBER 7_ERF4 DOMAIN-CONTAINING PROTEIN"/>
    <property type="match status" value="1"/>
</dbReference>
<evidence type="ECO:0000313" key="9">
    <source>
        <dbReference type="EMBL" id="OJA13402.1"/>
    </source>
</evidence>
<feature type="compositionally biased region" description="Low complexity" evidence="7">
    <location>
        <begin position="15"/>
        <end position="27"/>
    </location>
</feature>
<dbReference type="GO" id="GO:0031211">
    <property type="term" value="C:endoplasmic reticulum palmitoyltransferase complex"/>
    <property type="evidence" value="ECO:0007669"/>
    <property type="project" value="TreeGrafter"/>
</dbReference>
<reference evidence="9 10" key="1">
    <citation type="submission" date="2016-03" db="EMBL/GenBank/DDBJ databases">
        <title>Comparative genomics of the ectomycorrhizal sister species Rhizopogon vinicolor and Rhizopogon vesiculosus (Basidiomycota: Boletales) reveals a divergence of the mating type B locus.</title>
        <authorList>
            <person name="Mujic A.B."/>
            <person name="Kuo A."/>
            <person name="Tritt A."/>
            <person name="Lipzen A."/>
            <person name="Chen C."/>
            <person name="Johnson J."/>
            <person name="Sharma A."/>
            <person name="Barry K."/>
            <person name="Grigoriev I.V."/>
            <person name="Spatafora J.W."/>
        </authorList>
    </citation>
    <scope>NUCLEOTIDE SEQUENCE [LARGE SCALE GENOMIC DNA]</scope>
    <source>
        <strain evidence="9 10">AM-OR11-056</strain>
    </source>
</reference>
<dbReference type="EMBL" id="LVVM01004167">
    <property type="protein sequence ID" value="OJA13402.1"/>
    <property type="molecule type" value="Genomic_DNA"/>
</dbReference>
<evidence type="ECO:0000256" key="1">
    <source>
        <dbReference type="ARBA" id="ARBA00004406"/>
    </source>
</evidence>
<evidence type="ECO:0000256" key="5">
    <source>
        <dbReference type="ARBA" id="ARBA00022824"/>
    </source>
</evidence>
<dbReference type="STRING" id="180088.A0A1J8QV85"/>
<dbReference type="Pfam" id="PF10256">
    <property type="entry name" value="Erf4"/>
    <property type="match status" value="1"/>
</dbReference>
<dbReference type="GO" id="GO:0005789">
    <property type="term" value="C:endoplasmic reticulum membrane"/>
    <property type="evidence" value="ECO:0007669"/>
    <property type="project" value="UniProtKB-SubCell"/>
</dbReference>
<feature type="compositionally biased region" description="Polar residues" evidence="7">
    <location>
        <begin position="44"/>
        <end position="58"/>
    </location>
</feature>
<evidence type="ECO:0000256" key="6">
    <source>
        <dbReference type="ARBA" id="ARBA00023136"/>
    </source>
</evidence>
<evidence type="ECO:0000256" key="3">
    <source>
        <dbReference type="ARBA" id="ARBA00011396"/>
    </source>
</evidence>
<feature type="domain" description="Golgin subfamily A member 7/ERF4" evidence="8">
    <location>
        <begin position="262"/>
        <end position="392"/>
    </location>
</feature>
<organism evidence="9 10">
    <name type="scientific">Rhizopogon vesiculosus</name>
    <dbReference type="NCBI Taxonomy" id="180088"/>
    <lineage>
        <taxon>Eukaryota</taxon>
        <taxon>Fungi</taxon>
        <taxon>Dikarya</taxon>
        <taxon>Basidiomycota</taxon>
        <taxon>Agaricomycotina</taxon>
        <taxon>Agaricomycetes</taxon>
        <taxon>Agaricomycetidae</taxon>
        <taxon>Boletales</taxon>
        <taxon>Suillineae</taxon>
        <taxon>Rhizopogonaceae</taxon>
        <taxon>Rhizopogon</taxon>
    </lineage>
</organism>
<evidence type="ECO:0000259" key="8">
    <source>
        <dbReference type="Pfam" id="PF10256"/>
    </source>
</evidence>
<keyword evidence="10" id="KW-1185">Reference proteome</keyword>
<keyword evidence="5" id="KW-0256">Endoplasmic reticulum</keyword>
<comment type="caution">
    <text evidence="9">The sequence shown here is derived from an EMBL/GenBank/DDBJ whole genome shotgun (WGS) entry which is preliminary data.</text>
</comment>
<evidence type="ECO:0000256" key="4">
    <source>
        <dbReference type="ARBA" id="ARBA00018463"/>
    </source>
</evidence>
<evidence type="ECO:0000256" key="7">
    <source>
        <dbReference type="SAM" id="MobiDB-lite"/>
    </source>
</evidence>
<dbReference type="OrthoDB" id="2190159at2759"/>
<accession>A0A1J8QV85</accession>
<dbReference type="PANTHER" id="PTHR13254">
    <property type="entry name" value="GOLGI AUTOANTIGEN, GOLGIN SUBFAMILY A, 7"/>
    <property type="match status" value="1"/>
</dbReference>
<feature type="region of interest" description="Disordered" evidence="7">
    <location>
        <begin position="156"/>
        <end position="202"/>
    </location>
</feature>
<dbReference type="InterPro" id="IPR019383">
    <property type="entry name" value="Golgin_A_7/ERF4"/>
</dbReference>
<name>A0A1J8QV85_9AGAM</name>
<evidence type="ECO:0000313" key="10">
    <source>
        <dbReference type="Proteomes" id="UP000183567"/>
    </source>
</evidence>
<comment type="subunit">
    <text evidence="3">Interacts with ERF2.</text>
</comment>
<comment type="subcellular location">
    <subcellularLocation>
        <location evidence="1">Endoplasmic reticulum membrane</location>
        <topology evidence="1">Peripheral membrane protein</topology>
    </subcellularLocation>
</comment>
<gene>
    <name evidence="9" type="ORF">AZE42_05946</name>
</gene>
<feature type="region of interest" description="Disordered" evidence="7">
    <location>
        <begin position="92"/>
        <end position="120"/>
    </location>
</feature>
<comment type="similarity">
    <text evidence="2">Belongs to the ERF4 family.</text>
</comment>
<feature type="region of interest" description="Disordered" evidence="7">
    <location>
        <begin position="1"/>
        <end position="72"/>
    </location>
</feature>
<keyword evidence="6" id="KW-0472">Membrane</keyword>
<dbReference type="Proteomes" id="UP000183567">
    <property type="component" value="Unassembled WGS sequence"/>
</dbReference>